<dbReference type="RefSeq" id="WP_054210938.1">
    <property type="nucleotide sequence ID" value="NZ_LGSZ01000053.1"/>
</dbReference>
<proteinExistence type="inferred from homology"/>
<dbReference type="InterPro" id="IPR050563">
    <property type="entry name" value="4-hydroxybenzoyl-CoA_TE"/>
</dbReference>
<dbReference type="PANTHER" id="PTHR31793">
    <property type="entry name" value="4-HYDROXYBENZOYL-COA THIOESTERASE FAMILY MEMBER"/>
    <property type="match status" value="1"/>
</dbReference>
<keyword evidence="4" id="KW-1185">Reference proteome</keyword>
<evidence type="ECO:0000313" key="4">
    <source>
        <dbReference type="Proteomes" id="UP000037822"/>
    </source>
</evidence>
<dbReference type="Proteomes" id="UP000037822">
    <property type="component" value="Unassembled WGS sequence"/>
</dbReference>
<dbReference type="AlphaFoldDB" id="A0A0N1F488"/>
<sequence length="150" mass="16290">MSGKQERLRRDAFGPFRTVPTRWADNDVYGHVNNVVYYSWFDTAVNAWVIERGFLDLAGSAVVGLVVETTCSYFESVAFPEAVEVGLGVERLGNSSVTYRIGIFRQGGTLAAAQGRFTHVYVDRATQRPVPIPADLRAALADLTSSGGSG</sequence>
<evidence type="ECO:0000313" key="3">
    <source>
        <dbReference type="EMBL" id="KPH78826.1"/>
    </source>
</evidence>
<gene>
    <name evidence="3" type="ORF">AE618_20545</name>
</gene>
<comment type="caution">
    <text evidence="3">The sequence shown here is derived from an EMBL/GenBank/DDBJ whole genome shotgun (WGS) entry which is preliminary data.</text>
</comment>
<comment type="similarity">
    <text evidence="1">Belongs to the 4-hydroxybenzoyl-CoA thioesterase family.</text>
</comment>
<name>A0A0N1F488_9HYPH</name>
<dbReference type="SUPFAM" id="SSF54637">
    <property type="entry name" value="Thioesterase/thiol ester dehydrase-isomerase"/>
    <property type="match status" value="1"/>
</dbReference>
<protein>
    <submittedName>
        <fullName evidence="3">Uncharacterized protein</fullName>
    </submittedName>
</protein>
<keyword evidence="2" id="KW-0378">Hydrolase</keyword>
<dbReference type="EMBL" id="LGSZ01000053">
    <property type="protein sequence ID" value="KPH78826.1"/>
    <property type="molecule type" value="Genomic_DNA"/>
</dbReference>
<dbReference type="PATRIC" id="fig|1526658.3.peg.1524"/>
<dbReference type="Pfam" id="PF13279">
    <property type="entry name" value="4HBT_2"/>
    <property type="match status" value="1"/>
</dbReference>
<dbReference type="InterPro" id="IPR029069">
    <property type="entry name" value="HotDog_dom_sf"/>
</dbReference>
<accession>A0A0N1F488</accession>
<dbReference type="OrthoDB" id="9799036at2"/>
<dbReference type="CDD" id="cd00586">
    <property type="entry name" value="4HBT"/>
    <property type="match status" value="1"/>
</dbReference>
<reference evidence="3 4" key="1">
    <citation type="submission" date="2015-07" db="EMBL/GenBank/DDBJ databases">
        <title>Whole genome sequencing of Bosea vaviloviae isolated from cave pool.</title>
        <authorList>
            <person name="Tan N.E.H."/>
            <person name="Lee Y.P."/>
            <person name="Gan H.M."/>
            <person name="Barton H."/>
            <person name="Savka M.A."/>
        </authorList>
    </citation>
    <scope>NUCLEOTIDE SEQUENCE [LARGE SCALE GENOMIC DNA]</scope>
    <source>
        <strain evidence="3 4">SD260</strain>
    </source>
</reference>
<dbReference type="GO" id="GO:0047617">
    <property type="term" value="F:fatty acyl-CoA hydrolase activity"/>
    <property type="evidence" value="ECO:0007669"/>
    <property type="project" value="TreeGrafter"/>
</dbReference>
<evidence type="ECO:0000256" key="2">
    <source>
        <dbReference type="ARBA" id="ARBA00022801"/>
    </source>
</evidence>
<dbReference type="PANTHER" id="PTHR31793:SF27">
    <property type="entry name" value="NOVEL THIOESTERASE SUPERFAMILY DOMAIN AND SAPOSIN A-TYPE DOMAIN CONTAINING PROTEIN (0610012H03RIK)"/>
    <property type="match status" value="1"/>
</dbReference>
<dbReference type="Gene3D" id="3.10.129.10">
    <property type="entry name" value="Hotdog Thioesterase"/>
    <property type="match status" value="1"/>
</dbReference>
<evidence type="ECO:0000256" key="1">
    <source>
        <dbReference type="ARBA" id="ARBA00005953"/>
    </source>
</evidence>
<organism evidence="3 4">
    <name type="scientific">Bosea vaviloviae</name>
    <dbReference type="NCBI Taxonomy" id="1526658"/>
    <lineage>
        <taxon>Bacteria</taxon>
        <taxon>Pseudomonadati</taxon>
        <taxon>Pseudomonadota</taxon>
        <taxon>Alphaproteobacteria</taxon>
        <taxon>Hyphomicrobiales</taxon>
        <taxon>Boseaceae</taxon>
        <taxon>Bosea</taxon>
    </lineage>
</organism>